<dbReference type="PROSITE" id="PS51766">
    <property type="entry name" value="DOCKERIN"/>
    <property type="match status" value="1"/>
</dbReference>
<dbReference type="InterPro" id="IPR018247">
    <property type="entry name" value="EF_Hand_1_Ca_BS"/>
</dbReference>
<reference evidence="3 4" key="1">
    <citation type="submission" date="2017-09" db="EMBL/GenBank/DDBJ databases">
        <title>Depth-based differentiation of microbial function through sediment-hosted aquifers and enrichment of novel symbionts in the deep terrestrial subsurface.</title>
        <authorList>
            <person name="Probst A.J."/>
            <person name="Ladd B."/>
            <person name="Jarett J.K."/>
            <person name="Geller-Mcgrath D.E."/>
            <person name="Sieber C.M."/>
            <person name="Emerson J.B."/>
            <person name="Anantharaman K."/>
            <person name="Thomas B.C."/>
            <person name="Malmstrom R."/>
            <person name="Stieglmeier M."/>
            <person name="Klingl A."/>
            <person name="Woyke T."/>
            <person name="Ryan C.M."/>
            <person name="Banfield J.F."/>
        </authorList>
    </citation>
    <scope>NUCLEOTIDE SEQUENCE [LARGE SCALE GENOMIC DNA]</scope>
    <source>
        <strain evidence="3">CG23_combo_of_CG06-09_8_20_14_all_49_15</strain>
    </source>
</reference>
<dbReference type="PROSITE" id="PS00018">
    <property type="entry name" value="EF_HAND_1"/>
    <property type="match status" value="1"/>
</dbReference>
<dbReference type="InterPro" id="IPR016134">
    <property type="entry name" value="Dockerin_dom"/>
</dbReference>
<evidence type="ECO:0000313" key="3">
    <source>
        <dbReference type="EMBL" id="PIP33973.1"/>
    </source>
</evidence>
<evidence type="ECO:0000256" key="1">
    <source>
        <dbReference type="SAM" id="MobiDB-lite"/>
    </source>
</evidence>
<evidence type="ECO:0000259" key="2">
    <source>
        <dbReference type="PROSITE" id="PS51766"/>
    </source>
</evidence>
<evidence type="ECO:0000313" key="4">
    <source>
        <dbReference type="Proteomes" id="UP000230729"/>
    </source>
</evidence>
<gene>
    <name evidence="3" type="ORF">COX22_01495</name>
</gene>
<dbReference type="GO" id="GO:0000272">
    <property type="term" value="P:polysaccharide catabolic process"/>
    <property type="evidence" value="ECO:0007669"/>
    <property type="project" value="InterPro"/>
</dbReference>
<name>A0A2G9ZLB4_9BACT</name>
<dbReference type="Pfam" id="PF00404">
    <property type="entry name" value="Dockerin_1"/>
    <property type="match status" value="1"/>
</dbReference>
<feature type="domain" description="Dockerin" evidence="2">
    <location>
        <begin position="550"/>
        <end position="604"/>
    </location>
</feature>
<dbReference type="Proteomes" id="UP000230729">
    <property type="component" value="Unassembled WGS sequence"/>
</dbReference>
<accession>A0A2G9ZLB4</accession>
<comment type="caution">
    <text evidence="3">The sequence shown here is derived from an EMBL/GenBank/DDBJ whole genome shotgun (WGS) entry which is preliminary data.</text>
</comment>
<dbReference type="InterPro" id="IPR002105">
    <property type="entry name" value="Dockerin_1_rpt"/>
</dbReference>
<feature type="compositionally biased region" description="Gly residues" evidence="1">
    <location>
        <begin position="314"/>
        <end position="352"/>
    </location>
</feature>
<sequence length="604" mass="63194">MIFGGGKKTKKMEKPIKPIIFFLAGAIFAFGLLLSGAESVSAKGLVHISDRLSDSGPSASSSHEIKFLPTVDIPAGGRIVFTPAPGEFFIPAEFSSAEVDFATSSSLGGEFIDREVSALVSTSTDGVAVTSGANGRIAITLNSSAGVSAGTAVKLVFGRWAASGEAGQTDIINPAAPGSYSYQLDFYDAADHLIAGADYLKVAIVAPVSMTGYQTKIRFNGAPSGFLAYGTTQTYMSLQTNYVAHCRYSIASGTAYADMTDNFEYTDAFFHSRLLIGLWPAEYNFYIRCLDTKDIADDTDYLINFTIKAQGDSEGTGEGSEGGEETGGSGSGGGGSGGGGGGGFGNQPGPGTGDLQPYPPLPPNPIVSFSGWAYPNASISILKDGVKEKTAMAAANAAFSLLLDDLKEGVYTFGLQAKDSDGRESLAYTTTFALKEGTKSVLANIILPPTIAVSATYWVPGDSLSVSGQSAPGGQVEIWLYPEASDLNSDKIVKQTVTAASDGRWQASFSSQGLDNGQYIMKARTGLSGIGTSDFGTAIKLSLGEKAPLAVCAGADLNGDGRVNITDFSILLYWWNSDNACADQNHDGRVNLIDFSIMMYHWTG</sequence>
<proteinExistence type="predicted"/>
<dbReference type="GO" id="GO:0004553">
    <property type="term" value="F:hydrolase activity, hydrolyzing O-glycosyl compounds"/>
    <property type="evidence" value="ECO:0007669"/>
    <property type="project" value="InterPro"/>
</dbReference>
<dbReference type="EMBL" id="PCSD01000031">
    <property type="protein sequence ID" value="PIP33973.1"/>
    <property type="molecule type" value="Genomic_DNA"/>
</dbReference>
<dbReference type="InterPro" id="IPR036439">
    <property type="entry name" value="Dockerin_dom_sf"/>
</dbReference>
<organism evidence="3 4">
    <name type="scientific">Candidatus Falkowbacteria bacterium CG23_combo_of_CG06-09_8_20_14_all_49_15</name>
    <dbReference type="NCBI Taxonomy" id="1974572"/>
    <lineage>
        <taxon>Bacteria</taxon>
        <taxon>Candidatus Falkowiibacteriota</taxon>
    </lineage>
</organism>
<dbReference type="Gene3D" id="1.10.1330.10">
    <property type="entry name" value="Dockerin domain"/>
    <property type="match status" value="1"/>
</dbReference>
<feature type="region of interest" description="Disordered" evidence="1">
    <location>
        <begin position="312"/>
        <end position="360"/>
    </location>
</feature>
<protein>
    <recommendedName>
        <fullName evidence="2">Dockerin domain-containing protein</fullName>
    </recommendedName>
</protein>
<dbReference type="SUPFAM" id="SSF63446">
    <property type="entry name" value="Type I dockerin domain"/>
    <property type="match status" value="1"/>
</dbReference>
<dbReference type="CDD" id="cd14256">
    <property type="entry name" value="Dockerin_I"/>
    <property type="match status" value="1"/>
</dbReference>
<dbReference type="AlphaFoldDB" id="A0A2G9ZLB4"/>